<proteinExistence type="predicted"/>
<gene>
    <name evidence="1" type="ORF">BJY17_002471</name>
</gene>
<dbReference type="RefSeq" id="WP_179551619.1">
    <property type="nucleotide sequence ID" value="NZ_JACCFI010000001.1"/>
</dbReference>
<comment type="caution">
    <text evidence="1">The sequence shown here is derived from an EMBL/GenBank/DDBJ whole genome shotgun (WGS) entry which is preliminary data.</text>
</comment>
<evidence type="ECO:0000313" key="2">
    <source>
        <dbReference type="Proteomes" id="UP000549066"/>
    </source>
</evidence>
<organism evidence="1 2">
    <name type="scientific">Agromyces hippuratus</name>
    <dbReference type="NCBI Taxonomy" id="286438"/>
    <lineage>
        <taxon>Bacteria</taxon>
        <taxon>Bacillati</taxon>
        <taxon>Actinomycetota</taxon>
        <taxon>Actinomycetes</taxon>
        <taxon>Micrococcales</taxon>
        <taxon>Microbacteriaceae</taxon>
        <taxon>Agromyces</taxon>
    </lineage>
</organism>
<name>A0A852X2P9_9MICO</name>
<reference evidence="1 2" key="1">
    <citation type="submission" date="2020-07" db="EMBL/GenBank/DDBJ databases">
        <title>Sequencing the genomes of 1000 actinobacteria strains.</title>
        <authorList>
            <person name="Klenk H.-P."/>
        </authorList>
    </citation>
    <scope>NUCLEOTIDE SEQUENCE [LARGE SCALE GENOMIC DNA]</scope>
    <source>
        <strain evidence="1 2">DSM 8598</strain>
    </source>
</reference>
<sequence>MDDADLAFVLTQVSAAIGATERIISSDKIHPHVRAEQERSLVDLESARAELIRAPGQ</sequence>
<protein>
    <submittedName>
        <fullName evidence="1">Uncharacterized protein</fullName>
    </submittedName>
</protein>
<keyword evidence="2" id="KW-1185">Reference proteome</keyword>
<dbReference type="EMBL" id="JACCFI010000001">
    <property type="protein sequence ID" value="NYG21724.1"/>
    <property type="molecule type" value="Genomic_DNA"/>
</dbReference>
<accession>A0A852X2P9</accession>
<dbReference type="AlphaFoldDB" id="A0A852X2P9"/>
<dbReference type="Proteomes" id="UP000549066">
    <property type="component" value="Unassembled WGS sequence"/>
</dbReference>
<evidence type="ECO:0000313" key="1">
    <source>
        <dbReference type="EMBL" id="NYG21724.1"/>
    </source>
</evidence>